<dbReference type="GO" id="GO:0005634">
    <property type="term" value="C:nucleus"/>
    <property type="evidence" value="ECO:0007669"/>
    <property type="project" value="UniProtKB-SubCell"/>
</dbReference>
<name>A0A1S3E7A1_CICAR</name>
<dbReference type="PANTHER" id="PTHR11945:SF777">
    <property type="entry name" value="MADS-BOX TRANSCRIPTION FACTOR FAMILY PROTEIN"/>
    <property type="match status" value="1"/>
</dbReference>
<keyword evidence="4" id="KW-0804">Transcription</keyword>
<keyword evidence="5" id="KW-0539">Nucleus</keyword>
<dbReference type="CDD" id="cd00266">
    <property type="entry name" value="MADS_SRF_like"/>
    <property type="match status" value="1"/>
</dbReference>
<dbReference type="InterPro" id="IPR033897">
    <property type="entry name" value="SRF-like_MADS-box"/>
</dbReference>
<evidence type="ECO:0000256" key="5">
    <source>
        <dbReference type="ARBA" id="ARBA00023242"/>
    </source>
</evidence>
<evidence type="ECO:0000256" key="3">
    <source>
        <dbReference type="ARBA" id="ARBA00023125"/>
    </source>
</evidence>
<accession>A0A1S3E7A1</accession>
<keyword evidence="3" id="KW-0238">DNA-binding</keyword>
<evidence type="ECO:0000256" key="4">
    <source>
        <dbReference type="ARBA" id="ARBA00023163"/>
    </source>
</evidence>
<dbReference type="GO" id="GO:0000981">
    <property type="term" value="F:DNA-binding transcription factor activity, RNA polymerase II-specific"/>
    <property type="evidence" value="ECO:0007669"/>
    <property type="project" value="InterPro"/>
</dbReference>
<sequence>MARKKVKLAYISCHSKRRETFKKRKNGILKKVNEISTLCGIEACAIIYDKNNTQVDVWPSESGVKSVLSRFMSFPEMERSKKMVDQEGFLRQSIEKVYEQLKKHMEESRKKEMTNLVGQYIHTGEFNGYLMSKNDLNDFSSFIDESLKNVEQKLTQISIEGKEEVGNGAESIKIEGQENMSDATIRFLSGGDHQQANMDYVVQGQETNIGEAMQINYPQWPMDFPMLPYFYDNLDQNGF</sequence>
<dbReference type="Proteomes" id="UP000087171">
    <property type="component" value="Chromosome Ca5"/>
</dbReference>
<dbReference type="AlphaFoldDB" id="A0A1S3E7A1"/>
<keyword evidence="2" id="KW-0805">Transcription regulation</keyword>
<dbReference type="OrthoDB" id="1424240at2759"/>
<dbReference type="GO" id="GO:0046983">
    <property type="term" value="F:protein dimerization activity"/>
    <property type="evidence" value="ECO:0007669"/>
    <property type="project" value="InterPro"/>
</dbReference>
<organism evidence="7 8">
    <name type="scientific">Cicer arietinum</name>
    <name type="common">Chickpea</name>
    <name type="synonym">Garbanzo</name>
    <dbReference type="NCBI Taxonomy" id="3827"/>
    <lineage>
        <taxon>Eukaryota</taxon>
        <taxon>Viridiplantae</taxon>
        <taxon>Streptophyta</taxon>
        <taxon>Embryophyta</taxon>
        <taxon>Tracheophyta</taxon>
        <taxon>Spermatophyta</taxon>
        <taxon>Magnoliopsida</taxon>
        <taxon>eudicotyledons</taxon>
        <taxon>Gunneridae</taxon>
        <taxon>Pentapetalae</taxon>
        <taxon>rosids</taxon>
        <taxon>fabids</taxon>
        <taxon>Fabales</taxon>
        <taxon>Fabaceae</taxon>
        <taxon>Papilionoideae</taxon>
        <taxon>50 kb inversion clade</taxon>
        <taxon>NPAAA clade</taxon>
        <taxon>Hologalegina</taxon>
        <taxon>IRL clade</taxon>
        <taxon>Cicereae</taxon>
        <taxon>Cicer</taxon>
    </lineage>
</organism>
<evidence type="ECO:0000256" key="2">
    <source>
        <dbReference type="ARBA" id="ARBA00023015"/>
    </source>
</evidence>
<dbReference type="Pfam" id="PF00319">
    <property type="entry name" value="SRF-TF"/>
    <property type="match status" value="1"/>
</dbReference>
<dbReference type="SUPFAM" id="SSF55455">
    <property type="entry name" value="SRF-like"/>
    <property type="match status" value="1"/>
</dbReference>
<reference evidence="8" key="2">
    <citation type="submission" date="2025-08" db="UniProtKB">
        <authorList>
            <consortium name="RefSeq"/>
        </authorList>
    </citation>
    <scope>IDENTIFICATION</scope>
    <source>
        <tissue evidence="8">Etiolated seedlings</tissue>
    </source>
</reference>
<dbReference type="PaxDb" id="3827-XP_004499447.1"/>
<dbReference type="PRINTS" id="PR00404">
    <property type="entry name" value="MADSDOMAIN"/>
</dbReference>
<protein>
    <submittedName>
        <fullName evidence="8">Agamous-like MADS-box protein AGL80</fullName>
    </submittedName>
</protein>
<dbReference type="GO" id="GO:0045944">
    <property type="term" value="P:positive regulation of transcription by RNA polymerase II"/>
    <property type="evidence" value="ECO:0007669"/>
    <property type="project" value="InterPro"/>
</dbReference>
<proteinExistence type="predicted"/>
<dbReference type="InterPro" id="IPR002100">
    <property type="entry name" value="TF_MADSbox"/>
</dbReference>
<evidence type="ECO:0000313" key="8">
    <source>
        <dbReference type="RefSeq" id="XP_012570901.2"/>
    </source>
</evidence>
<dbReference type="GO" id="GO:0000978">
    <property type="term" value="F:RNA polymerase II cis-regulatory region sequence-specific DNA binding"/>
    <property type="evidence" value="ECO:0007669"/>
    <property type="project" value="TreeGrafter"/>
</dbReference>
<keyword evidence="7" id="KW-1185">Reference proteome</keyword>
<evidence type="ECO:0000259" key="6">
    <source>
        <dbReference type="PROSITE" id="PS50066"/>
    </source>
</evidence>
<dbReference type="Gene3D" id="3.40.1810.10">
    <property type="entry name" value="Transcription factor, MADS-box"/>
    <property type="match status" value="1"/>
</dbReference>
<feature type="domain" description="MADS-box" evidence="6">
    <location>
        <begin position="1"/>
        <end position="52"/>
    </location>
</feature>
<dbReference type="eggNOG" id="KOG0014">
    <property type="taxonomic scope" value="Eukaryota"/>
</dbReference>
<dbReference type="PROSITE" id="PS50066">
    <property type="entry name" value="MADS_BOX_2"/>
    <property type="match status" value="1"/>
</dbReference>
<comment type="subcellular location">
    <subcellularLocation>
        <location evidence="1">Nucleus</location>
    </subcellularLocation>
</comment>
<dbReference type="SMART" id="SM00432">
    <property type="entry name" value="MADS"/>
    <property type="match status" value="1"/>
</dbReference>
<evidence type="ECO:0000256" key="1">
    <source>
        <dbReference type="ARBA" id="ARBA00004123"/>
    </source>
</evidence>
<dbReference type="FunFam" id="3.40.1810.10:FF:000018">
    <property type="entry name" value="agamous-like MADS-box protein AGL80"/>
    <property type="match status" value="1"/>
</dbReference>
<reference evidence="7" key="1">
    <citation type="journal article" date="2013" name="Nat. Biotechnol.">
        <title>Draft genome sequence of chickpea (Cicer arietinum) provides a resource for trait improvement.</title>
        <authorList>
            <person name="Varshney R.K."/>
            <person name="Song C."/>
            <person name="Saxena R.K."/>
            <person name="Azam S."/>
            <person name="Yu S."/>
            <person name="Sharpe A.G."/>
            <person name="Cannon S."/>
            <person name="Baek J."/>
            <person name="Rosen B.D."/>
            <person name="Tar'an B."/>
            <person name="Millan T."/>
            <person name="Zhang X."/>
            <person name="Ramsay L.D."/>
            <person name="Iwata A."/>
            <person name="Wang Y."/>
            <person name="Nelson W."/>
            <person name="Farmer A.D."/>
            <person name="Gaur P.M."/>
            <person name="Soderlund C."/>
            <person name="Penmetsa R.V."/>
            <person name="Xu C."/>
            <person name="Bharti A.K."/>
            <person name="He W."/>
            <person name="Winter P."/>
            <person name="Zhao S."/>
            <person name="Hane J.K."/>
            <person name="Carrasquilla-Garcia N."/>
            <person name="Condie J.A."/>
            <person name="Upadhyaya H.D."/>
            <person name="Luo M.C."/>
            <person name="Thudi M."/>
            <person name="Gowda C.L."/>
            <person name="Singh N.P."/>
            <person name="Lichtenzveig J."/>
            <person name="Gali K.K."/>
            <person name="Rubio J."/>
            <person name="Nadarajan N."/>
            <person name="Dolezel J."/>
            <person name="Bansal K.C."/>
            <person name="Xu X."/>
            <person name="Edwards D."/>
            <person name="Zhang G."/>
            <person name="Kahl G."/>
            <person name="Gil J."/>
            <person name="Singh K.B."/>
            <person name="Datta S.K."/>
            <person name="Jackson S.A."/>
            <person name="Wang J."/>
            <person name="Cook D.R."/>
        </authorList>
    </citation>
    <scope>NUCLEOTIDE SEQUENCE [LARGE SCALE GENOMIC DNA]</scope>
    <source>
        <strain evidence="7">cv. CDC Frontier</strain>
    </source>
</reference>
<dbReference type="PANTHER" id="PTHR11945">
    <property type="entry name" value="MADS BOX PROTEIN"/>
    <property type="match status" value="1"/>
</dbReference>
<evidence type="ECO:0000313" key="7">
    <source>
        <dbReference type="Proteomes" id="UP000087171"/>
    </source>
</evidence>
<dbReference type="KEGG" id="cam:101499685"/>
<gene>
    <name evidence="8" type="primary">LOC101499685</name>
</gene>
<dbReference type="InterPro" id="IPR036879">
    <property type="entry name" value="TF_MADSbox_sf"/>
</dbReference>
<dbReference type="RefSeq" id="XP_012570901.2">
    <property type="nucleotide sequence ID" value="XM_012715447.2"/>
</dbReference>